<keyword evidence="2" id="KW-0472">Membrane</keyword>
<dbReference type="PANTHER" id="PTHR35335">
    <property type="entry name" value="UPF0716 PROTEIN FXSA"/>
    <property type="match status" value="1"/>
</dbReference>
<comment type="caution">
    <text evidence="3">The sequence shown here is derived from an EMBL/GenBank/DDBJ whole genome shotgun (WGS) entry which is preliminary data.</text>
</comment>
<accession>A0ABV7S3P0</accession>
<dbReference type="Proteomes" id="UP001595596">
    <property type="component" value="Unassembled WGS sequence"/>
</dbReference>
<dbReference type="RefSeq" id="WP_289894600.1">
    <property type="nucleotide sequence ID" value="NZ_JBHRXE010000057.1"/>
</dbReference>
<gene>
    <name evidence="3" type="ORF">ACFOMP_17990</name>
</gene>
<evidence type="ECO:0000256" key="1">
    <source>
        <dbReference type="SAM" id="MobiDB-lite"/>
    </source>
</evidence>
<reference evidence="4" key="1">
    <citation type="journal article" date="2019" name="Int. J. Syst. Evol. Microbiol.">
        <title>The Global Catalogue of Microorganisms (GCM) 10K type strain sequencing project: providing services to taxonomists for standard genome sequencing and annotation.</title>
        <authorList>
            <consortium name="The Broad Institute Genomics Platform"/>
            <consortium name="The Broad Institute Genome Sequencing Center for Infectious Disease"/>
            <person name="Wu L."/>
            <person name="Ma J."/>
        </authorList>
    </citation>
    <scope>NUCLEOTIDE SEQUENCE [LARGE SCALE GENOMIC DNA]</scope>
    <source>
        <strain evidence="4">VKM B-3226</strain>
    </source>
</reference>
<keyword evidence="2" id="KW-0812">Transmembrane</keyword>
<name>A0ABV7S3P0_9RHOB</name>
<organism evidence="3 4">
    <name type="scientific">Paracoccus simplex</name>
    <dbReference type="NCBI Taxonomy" id="2086346"/>
    <lineage>
        <taxon>Bacteria</taxon>
        <taxon>Pseudomonadati</taxon>
        <taxon>Pseudomonadota</taxon>
        <taxon>Alphaproteobacteria</taxon>
        <taxon>Rhodobacterales</taxon>
        <taxon>Paracoccaceae</taxon>
        <taxon>Paracoccus</taxon>
    </lineage>
</organism>
<proteinExistence type="predicted"/>
<evidence type="ECO:0000313" key="4">
    <source>
        <dbReference type="Proteomes" id="UP001595596"/>
    </source>
</evidence>
<sequence length="193" mass="20565">MWLLLPFVILPIVEIALFIQVGGLIGVLPVIALVLASAVAGVTVMRHQGARAALDLQRAMQEFRDPGRPMAHGALVMIAGLLMVVPGLFTSAVGLLLLIPAVRSLILRQMAARVRVSGSGFSYRQTHGAESEFGADPAGFRPGRGWRDEGVIDGEYSVQDDPPAPVREGLTDQSAQKGPEGGPRRGDSGWTRH</sequence>
<dbReference type="PANTHER" id="PTHR35335:SF1">
    <property type="entry name" value="UPF0716 PROTEIN FXSA"/>
    <property type="match status" value="1"/>
</dbReference>
<feature type="region of interest" description="Disordered" evidence="1">
    <location>
        <begin position="132"/>
        <end position="193"/>
    </location>
</feature>
<dbReference type="Pfam" id="PF04186">
    <property type="entry name" value="FxsA"/>
    <property type="match status" value="1"/>
</dbReference>
<feature type="transmembrane region" description="Helical" evidence="2">
    <location>
        <begin position="74"/>
        <end position="99"/>
    </location>
</feature>
<protein>
    <submittedName>
        <fullName evidence="3">FxsA family protein</fullName>
    </submittedName>
</protein>
<keyword evidence="2" id="KW-1133">Transmembrane helix</keyword>
<evidence type="ECO:0000313" key="3">
    <source>
        <dbReference type="EMBL" id="MFC3571348.1"/>
    </source>
</evidence>
<feature type="transmembrane region" description="Helical" evidence="2">
    <location>
        <begin position="25"/>
        <end position="45"/>
    </location>
</feature>
<dbReference type="NCBIfam" id="NF008528">
    <property type="entry name" value="PRK11463.1-2"/>
    <property type="match status" value="1"/>
</dbReference>
<dbReference type="EMBL" id="JBHRXE010000057">
    <property type="protein sequence ID" value="MFC3571348.1"/>
    <property type="molecule type" value="Genomic_DNA"/>
</dbReference>
<dbReference type="InterPro" id="IPR007313">
    <property type="entry name" value="FxsA"/>
</dbReference>
<keyword evidence="4" id="KW-1185">Reference proteome</keyword>
<evidence type="ECO:0000256" key="2">
    <source>
        <dbReference type="SAM" id="Phobius"/>
    </source>
</evidence>